<dbReference type="GO" id="GO:0006749">
    <property type="term" value="P:glutathione metabolic process"/>
    <property type="evidence" value="ECO:0007669"/>
    <property type="project" value="TreeGrafter"/>
</dbReference>
<evidence type="ECO:0000313" key="12">
    <source>
        <dbReference type="EMBL" id="KAG7513169.1"/>
    </source>
</evidence>
<dbReference type="InterPro" id="IPR004045">
    <property type="entry name" value="Glutathione_S-Trfase_N"/>
</dbReference>
<evidence type="ECO:0000259" key="11">
    <source>
        <dbReference type="PROSITE" id="PS50405"/>
    </source>
</evidence>
<feature type="domain" description="GST N-terminal" evidence="10">
    <location>
        <begin position="20"/>
        <end position="99"/>
    </location>
</feature>
<comment type="caution">
    <text evidence="12">The sequence shown here is derived from an EMBL/GenBank/DDBJ whole genome shotgun (WGS) entry which is preliminary data.</text>
</comment>
<feature type="domain" description="GST C-terminal" evidence="11">
    <location>
        <begin position="104"/>
        <end position="235"/>
    </location>
</feature>
<dbReference type="SFLD" id="SFLDG00358">
    <property type="entry name" value="Main_(cytGST)"/>
    <property type="match status" value="1"/>
</dbReference>
<organism evidence="12 13">
    <name type="scientific">Solea senegalensis</name>
    <name type="common">Senegalese sole</name>
    <dbReference type="NCBI Taxonomy" id="28829"/>
    <lineage>
        <taxon>Eukaryota</taxon>
        <taxon>Metazoa</taxon>
        <taxon>Chordata</taxon>
        <taxon>Craniata</taxon>
        <taxon>Vertebrata</taxon>
        <taxon>Euteleostomi</taxon>
        <taxon>Actinopterygii</taxon>
        <taxon>Neopterygii</taxon>
        <taxon>Teleostei</taxon>
        <taxon>Neoteleostei</taxon>
        <taxon>Acanthomorphata</taxon>
        <taxon>Carangaria</taxon>
        <taxon>Pleuronectiformes</taxon>
        <taxon>Pleuronectoidei</taxon>
        <taxon>Soleidae</taxon>
        <taxon>Solea</taxon>
    </lineage>
</organism>
<dbReference type="FunFam" id="3.40.30.10:FF:000123">
    <property type="entry name" value="Glutathione transferase o1"/>
    <property type="match status" value="1"/>
</dbReference>
<dbReference type="GO" id="GO:0004364">
    <property type="term" value="F:glutathione transferase activity"/>
    <property type="evidence" value="ECO:0007669"/>
    <property type="project" value="TreeGrafter"/>
</dbReference>
<dbReference type="AlphaFoldDB" id="A0AAV6S7J7"/>
<dbReference type="InterPro" id="IPR010987">
    <property type="entry name" value="Glutathione-S-Trfase_C-like"/>
</dbReference>
<evidence type="ECO:0000256" key="6">
    <source>
        <dbReference type="ARBA" id="ARBA00032681"/>
    </source>
</evidence>
<dbReference type="CDD" id="cd03055">
    <property type="entry name" value="GST_N_Omega"/>
    <property type="match status" value="1"/>
</dbReference>
<keyword evidence="13" id="KW-1185">Reference proteome</keyword>
<comment type="similarity">
    <text evidence="1">Belongs to the GST superfamily. Omega family.</text>
</comment>
<reference evidence="12 13" key="1">
    <citation type="journal article" date="2021" name="Sci. Rep.">
        <title>Chromosome anchoring in Senegalese sole (Solea senegalensis) reveals sex-associated markers and genome rearrangements in flatfish.</title>
        <authorList>
            <person name="Guerrero-Cozar I."/>
            <person name="Gomez-Garrido J."/>
            <person name="Berbel C."/>
            <person name="Martinez-Blanch J.F."/>
            <person name="Alioto T."/>
            <person name="Claros M.G."/>
            <person name="Gagnaire P.A."/>
            <person name="Manchado M."/>
        </authorList>
    </citation>
    <scope>NUCLEOTIDE SEQUENCE [LARGE SCALE GENOMIC DNA]</scope>
    <source>
        <strain evidence="12">Sse05_10M</strain>
    </source>
</reference>
<sequence>MATEKVFAKGSAAPGPVMKDSIRIYSMRFCPFAQRTRLVLNAKGIKHETININLKDKPEWFLAKNPLGLVPTLETSAGEVIYESPITCDYLDEVYPEKKLLPSSPYEKAQQKMMLEHFSKVVPYLYTIPLGRRKGEDVSRLEAELKEKLAKFDQDLVDKKTKFFGGNSITMIDYMMYPFMERMAVAEIQYCLDHTPALKKWMQHMSEDPTVKETTFDVDTYKNFYKSYHEGKPDYDYGL</sequence>
<evidence type="ECO:0000256" key="2">
    <source>
        <dbReference type="ARBA" id="ARBA00012436"/>
    </source>
</evidence>
<dbReference type="GO" id="GO:0045174">
    <property type="term" value="F:glutathione dehydrogenase (ascorbate) activity"/>
    <property type="evidence" value="ECO:0007669"/>
    <property type="project" value="UniProtKB-EC"/>
</dbReference>
<gene>
    <name evidence="12" type="ORF">JOB18_050074</name>
</gene>
<evidence type="ECO:0000256" key="4">
    <source>
        <dbReference type="ARBA" id="ARBA00023002"/>
    </source>
</evidence>
<dbReference type="EMBL" id="JAGKHQ010000007">
    <property type="protein sequence ID" value="KAG7513169.1"/>
    <property type="molecule type" value="Genomic_DNA"/>
</dbReference>
<dbReference type="EC" id="1.8.5.1" evidence="2"/>
<dbReference type="Pfam" id="PF13409">
    <property type="entry name" value="GST_N_2"/>
    <property type="match status" value="1"/>
</dbReference>
<dbReference type="InterPro" id="IPR045073">
    <property type="entry name" value="Omega/Tau-like"/>
</dbReference>
<evidence type="ECO:0000256" key="8">
    <source>
        <dbReference type="ARBA" id="ARBA00048353"/>
    </source>
</evidence>
<dbReference type="FunFam" id="1.20.1050.10:FF:000009">
    <property type="entry name" value="Glutathione S-transferase omega-1"/>
    <property type="match status" value="1"/>
</dbReference>
<dbReference type="GO" id="GO:0050610">
    <property type="term" value="F:methylarsonate reductase activity"/>
    <property type="evidence" value="ECO:0007669"/>
    <property type="project" value="UniProtKB-EC"/>
</dbReference>
<comment type="catalytic activity">
    <reaction evidence="7">
        <text>RX + glutathione = an S-substituted glutathione + a halide anion + H(+)</text>
        <dbReference type="Rhea" id="RHEA:16437"/>
        <dbReference type="ChEBI" id="CHEBI:15378"/>
        <dbReference type="ChEBI" id="CHEBI:16042"/>
        <dbReference type="ChEBI" id="CHEBI:17792"/>
        <dbReference type="ChEBI" id="CHEBI:57925"/>
        <dbReference type="ChEBI" id="CHEBI:90779"/>
        <dbReference type="EC" id="2.5.1.18"/>
    </reaction>
</comment>
<accession>A0AAV6S7J7</accession>
<dbReference type="PROSITE" id="PS50405">
    <property type="entry name" value="GST_CTER"/>
    <property type="match status" value="1"/>
</dbReference>
<dbReference type="GO" id="GO:0005737">
    <property type="term" value="C:cytoplasm"/>
    <property type="evidence" value="ECO:0007669"/>
    <property type="project" value="TreeGrafter"/>
</dbReference>
<dbReference type="SFLD" id="SFLDS00019">
    <property type="entry name" value="Glutathione_Transferase_(cytos"/>
    <property type="match status" value="1"/>
</dbReference>
<comment type="catalytic activity">
    <reaction evidence="8">
        <text>methylarsonate + 2 glutathione + H(+) = methylarsonous acid + glutathione disulfide + H2O</text>
        <dbReference type="Rhea" id="RHEA:15969"/>
        <dbReference type="ChEBI" id="CHEBI:15377"/>
        <dbReference type="ChEBI" id="CHEBI:15378"/>
        <dbReference type="ChEBI" id="CHEBI:17826"/>
        <dbReference type="ChEBI" id="CHEBI:33409"/>
        <dbReference type="ChEBI" id="CHEBI:57925"/>
        <dbReference type="ChEBI" id="CHEBI:58297"/>
        <dbReference type="EC" id="1.20.4.2"/>
    </reaction>
</comment>
<dbReference type="InterPro" id="IPR050983">
    <property type="entry name" value="GST_Omega/HSP26"/>
</dbReference>
<dbReference type="PROSITE" id="PS51354">
    <property type="entry name" value="GLUTAREDOXIN_2"/>
    <property type="match status" value="1"/>
</dbReference>
<keyword evidence="4" id="KW-0560">Oxidoreductase</keyword>
<name>A0AAV6S7J7_SOLSE</name>
<dbReference type="PANTHER" id="PTHR43968:SF6">
    <property type="entry name" value="GLUTATHIONE S-TRANSFERASE OMEGA"/>
    <property type="match status" value="1"/>
</dbReference>
<comment type="catalytic activity">
    <reaction evidence="9">
        <text>L-dehydroascorbate + 2 glutathione = glutathione disulfide + L-ascorbate</text>
        <dbReference type="Rhea" id="RHEA:24424"/>
        <dbReference type="ChEBI" id="CHEBI:38290"/>
        <dbReference type="ChEBI" id="CHEBI:57925"/>
        <dbReference type="ChEBI" id="CHEBI:58297"/>
        <dbReference type="ChEBI" id="CHEBI:58539"/>
        <dbReference type="EC" id="1.8.5.1"/>
    </reaction>
</comment>
<dbReference type="InterPro" id="IPR004046">
    <property type="entry name" value="GST_C"/>
</dbReference>
<evidence type="ECO:0000256" key="7">
    <source>
        <dbReference type="ARBA" id="ARBA00047960"/>
    </source>
</evidence>
<proteinExistence type="inferred from homology"/>
<evidence type="ECO:0000313" key="13">
    <source>
        <dbReference type="Proteomes" id="UP000693946"/>
    </source>
</evidence>
<protein>
    <recommendedName>
        <fullName evidence="5">Glutathione-dependent dehydroascorbate reductase</fullName>
        <ecNumber evidence="3">1.20.4.2</ecNumber>
        <ecNumber evidence="2">1.8.5.1</ecNumber>
    </recommendedName>
    <alternativeName>
        <fullName evidence="6">Monomethylarsonic acid reductase</fullName>
    </alternativeName>
</protein>
<evidence type="ECO:0000256" key="5">
    <source>
        <dbReference type="ARBA" id="ARBA00032186"/>
    </source>
</evidence>
<evidence type="ECO:0000256" key="9">
    <source>
        <dbReference type="ARBA" id="ARBA00049544"/>
    </source>
</evidence>
<evidence type="ECO:0000256" key="3">
    <source>
        <dbReference type="ARBA" id="ARBA00013060"/>
    </source>
</evidence>
<evidence type="ECO:0000259" key="10">
    <source>
        <dbReference type="PROSITE" id="PS50404"/>
    </source>
</evidence>
<dbReference type="Proteomes" id="UP000693946">
    <property type="component" value="Linkage Group LG15"/>
</dbReference>
<dbReference type="PROSITE" id="PS50404">
    <property type="entry name" value="GST_NTER"/>
    <property type="match status" value="1"/>
</dbReference>
<dbReference type="SFLD" id="SFLDG01152">
    <property type="entry name" value="Main.3:_Omega-_and_Tau-like"/>
    <property type="match status" value="1"/>
</dbReference>
<dbReference type="InterPro" id="IPR040079">
    <property type="entry name" value="Glutathione_S-Trfase"/>
</dbReference>
<dbReference type="PANTHER" id="PTHR43968">
    <property type="match status" value="1"/>
</dbReference>
<dbReference type="Pfam" id="PF14497">
    <property type="entry name" value="GST_C_3"/>
    <property type="match status" value="1"/>
</dbReference>
<evidence type="ECO:0000256" key="1">
    <source>
        <dbReference type="ARBA" id="ARBA00011067"/>
    </source>
</evidence>
<dbReference type="EC" id="1.20.4.2" evidence="3"/>